<keyword evidence="2" id="KW-1185">Reference proteome</keyword>
<sequence>MLLALIFGQTSFELDVLVSDESLSLEEWIGGLMNKNKLGRAIDPNLLGNYVEEEEEQLVQLALLCSIEVATMIESQMLGQDPSRRSNWSGSEYDSTPHYFSPSSSLASETCLISITIVFYKLSFWFFLSLYDFHFCLYDLCSVKYSICFTFHHFHICN</sequence>
<evidence type="ECO:0000313" key="1">
    <source>
        <dbReference type="EMBL" id="KAL3716000.1"/>
    </source>
</evidence>
<dbReference type="Proteomes" id="UP001634007">
    <property type="component" value="Unassembled WGS sequence"/>
</dbReference>
<dbReference type="EMBL" id="JBJKBG010000011">
    <property type="protein sequence ID" value="KAL3716000.1"/>
    <property type="molecule type" value="Genomic_DNA"/>
</dbReference>
<protein>
    <submittedName>
        <fullName evidence="1">Uncharacterized protein</fullName>
    </submittedName>
</protein>
<reference evidence="1 2" key="1">
    <citation type="submission" date="2024-11" db="EMBL/GenBank/DDBJ databases">
        <title>Chromosome-level genome assembly of Eucalyptus globulus Labill. provides insights into its genome evolution.</title>
        <authorList>
            <person name="Li X."/>
        </authorList>
    </citation>
    <scope>NUCLEOTIDE SEQUENCE [LARGE SCALE GENOMIC DNA]</scope>
    <source>
        <strain evidence="1">CL2024</strain>
        <tissue evidence="1">Fresh tender leaves</tissue>
    </source>
</reference>
<organism evidence="1 2">
    <name type="scientific">Eucalyptus globulus</name>
    <name type="common">Tasmanian blue gum</name>
    <dbReference type="NCBI Taxonomy" id="34317"/>
    <lineage>
        <taxon>Eukaryota</taxon>
        <taxon>Viridiplantae</taxon>
        <taxon>Streptophyta</taxon>
        <taxon>Embryophyta</taxon>
        <taxon>Tracheophyta</taxon>
        <taxon>Spermatophyta</taxon>
        <taxon>Magnoliopsida</taxon>
        <taxon>eudicotyledons</taxon>
        <taxon>Gunneridae</taxon>
        <taxon>Pentapetalae</taxon>
        <taxon>rosids</taxon>
        <taxon>malvids</taxon>
        <taxon>Myrtales</taxon>
        <taxon>Myrtaceae</taxon>
        <taxon>Myrtoideae</taxon>
        <taxon>Eucalypteae</taxon>
        <taxon>Eucalyptus</taxon>
    </lineage>
</organism>
<dbReference type="AlphaFoldDB" id="A0ABD3ILY7"/>
<accession>A0ABD3ILY7</accession>
<gene>
    <name evidence="1" type="ORF">ACJRO7_007720</name>
</gene>
<proteinExistence type="predicted"/>
<evidence type="ECO:0000313" key="2">
    <source>
        <dbReference type="Proteomes" id="UP001634007"/>
    </source>
</evidence>
<comment type="caution">
    <text evidence="1">The sequence shown here is derived from an EMBL/GenBank/DDBJ whole genome shotgun (WGS) entry which is preliminary data.</text>
</comment>
<name>A0ABD3ILY7_EUCGL</name>